<name>A0A4R1PU31_9FIRM</name>
<evidence type="ECO:0000256" key="4">
    <source>
        <dbReference type="ARBA" id="ARBA00022475"/>
    </source>
</evidence>
<dbReference type="InterPro" id="IPR006068">
    <property type="entry name" value="ATPase_P-typ_cation-transptr_C"/>
</dbReference>
<accession>A0A4R1PU31</accession>
<proteinExistence type="inferred from homology"/>
<dbReference type="InterPro" id="IPR018303">
    <property type="entry name" value="ATPase_P-typ_P_site"/>
</dbReference>
<keyword evidence="10" id="KW-1278">Translocase</keyword>
<evidence type="ECO:0000256" key="3">
    <source>
        <dbReference type="ARBA" id="ARBA00012790"/>
    </source>
</evidence>
<dbReference type="EMBL" id="SLUI01000017">
    <property type="protein sequence ID" value="TCL33597.1"/>
    <property type="molecule type" value="Genomic_DNA"/>
</dbReference>
<dbReference type="PRINTS" id="PR00120">
    <property type="entry name" value="HATPASE"/>
</dbReference>
<dbReference type="SUPFAM" id="SSF56784">
    <property type="entry name" value="HAD-like"/>
    <property type="match status" value="1"/>
</dbReference>
<dbReference type="GO" id="GO:0005886">
    <property type="term" value="C:plasma membrane"/>
    <property type="evidence" value="ECO:0007669"/>
    <property type="project" value="UniProtKB-SubCell"/>
</dbReference>
<evidence type="ECO:0000259" key="16">
    <source>
        <dbReference type="SMART" id="SM00831"/>
    </source>
</evidence>
<feature type="transmembrane region" description="Helical" evidence="15">
    <location>
        <begin position="47"/>
        <end position="73"/>
    </location>
</feature>
<dbReference type="InterPro" id="IPR059000">
    <property type="entry name" value="ATPase_P-type_domA"/>
</dbReference>
<dbReference type="GO" id="GO:0005524">
    <property type="term" value="F:ATP binding"/>
    <property type="evidence" value="ECO:0007669"/>
    <property type="project" value="UniProtKB-KW"/>
</dbReference>
<dbReference type="Gene3D" id="1.20.1110.10">
    <property type="entry name" value="Calcium-transporting ATPase, transmembrane domain"/>
    <property type="match status" value="1"/>
</dbReference>
<comment type="subcellular location">
    <subcellularLocation>
        <location evidence="1">Cell membrane</location>
        <topology evidence="1">Multi-pass membrane protein</topology>
    </subcellularLocation>
</comment>
<dbReference type="InterPro" id="IPR023214">
    <property type="entry name" value="HAD_sf"/>
</dbReference>
<sequence>MWFSKSQEEAIAEFNTKQVSGLTLQEAQARLAKYGENKLKGKPKKGLIALFFAQLQDMLIYVLLGAAVITVYIGEYVDAVIILLVVILNAVIGVVQEYKAEKAIEALQEMTTPRSLVRRDGEVKEIHSEELVPGDIVILDAGRYVPADLRLIESANLKIEESSLTGESVPSEKNAADLHEDPKTPIGDKTNMAFMSTLVTYGRGEGVVVATAMDTEIGRIATILDEDIEEMTPLQKRLDELGKALGFLAIGICVLIFVIALFQNRDLFEMFITAISLAVAAIPEGLPAIVAIVLALGVTRMSKINAIVKKLPAVESLGSVNIICSDKTGTLTQNKMTVVKLYTLGNEKDVPTEVTDLEASPDEQELIKSFVLCSDATYENGESTGDPTEVALVVLGEKYNLGRKTLHAGYKRVSENPFDSDRKLMSTLNREEHAFRVHTKGAIDNILMLSKYALVNGQAVPLTEEMKATYLKIAEKMSDNALRVLGTAFKNTDTVVSPAEMERDLTVVGLVGMIDPPRLEVKDSIAEAKNAGITPVMITGDHKNTAVAIAKELGIATSLEQSITGAELDELTEEEFVSRISQYRVFARVSPEHKVKIVKAYQAHGNVVSMTGDGVNDAPSLKNADIGVAMGITGTDVSKGASDMILTDDNFTTIVHAIEEGRNIYNNIKKSVIFLLSCNLGEVIAIFFSVLFYWPVPLMATQLLWINLITDTLPAIALGVDPGDKDVMKKKPRNPKEGFFAKGAGFRAVLGGTLIGALTLAAFYFGLREYGYSLSSKNIPEAVLTYARTMAFVVLAGSQLFFSLAMRHSTKSIFQIGLFSNRFLILAIIIGFMLQLMVISVPFLASAFKVQMLSAADWGLVLLFSLVPLILKELSKLFMRDAEAEHIEK</sequence>
<keyword evidence="9" id="KW-0067">ATP-binding</keyword>
<dbReference type="GO" id="GO:0016887">
    <property type="term" value="F:ATP hydrolysis activity"/>
    <property type="evidence" value="ECO:0007669"/>
    <property type="project" value="InterPro"/>
</dbReference>
<dbReference type="Gene3D" id="2.70.150.10">
    <property type="entry name" value="Calcium-transporting ATPase, cytoplasmic transduction domain A"/>
    <property type="match status" value="1"/>
</dbReference>
<dbReference type="SFLD" id="SFLDS00003">
    <property type="entry name" value="Haloacid_Dehalogenase"/>
    <property type="match status" value="1"/>
</dbReference>
<keyword evidence="6 15" id="KW-0812">Transmembrane</keyword>
<dbReference type="AlphaFoldDB" id="A0A4R1PU31"/>
<dbReference type="EC" id="7.2.2.10" evidence="3"/>
<comment type="catalytic activity">
    <reaction evidence="13">
        <text>Ca(2+)(in) + ATP + H2O = Ca(2+)(out) + ADP + phosphate + H(+)</text>
        <dbReference type="Rhea" id="RHEA:18105"/>
        <dbReference type="ChEBI" id="CHEBI:15377"/>
        <dbReference type="ChEBI" id="CHEBI:15378"/>
        <dbReference type="ChEBI" id="CHEBI:29108"/>
        <dbReference type="ChEBI" id="CHEBI:30616"/>
        <dbReference type="ChEBI" id="CHEBI:43474"/>
        <dbReference type="ChEBI" id="CHEBI:456216"/>
        <dbReference type="EC" id="7.2.2.10"/>
    </reaction>
</comment>
<dbReference type="Pfam" id="PF13246">
    <property type="entry name" value="Cation_ATPase"/>
    <property type="match status" value="1"/>
</dbReference>
<evidence type="ECO:0000256" key="12">
    <source>
        <dbReference type="ARBA" id="ARBA00023136"/>
    </source>
</evidence>
<organism evidence="17 18">
    <name type="scientific">Anaerospora hongkongensis</name>
    <dbReference type="NCBI Taxonomy" id="244830"/>
    <lineage>
        <taxon>Bacteria</taxon>
        <taxon>Bacillati</taxon>
        <taxon>Bacillota</taxon>
        <taxon>Negativicutes</taxon>
        <taxon>Selenomonadales</taxon>
        <taxon>Sporomusaceae</taxon>
        <taxon>Anaerospora</taxon>
    </lineage>
</organism>
<dbReference type="GO" id="GO:0005388">
    <property type="term" value="F:P-type calcium transporter activity"/>
    <property type="evidence" value="ECO:0007669"/>
    <property type="project" value="UniProtKB-EC"/>
</dbReference>
<evidence type="ECO:0000256" key="9">
    <source>
        <dbReference type="ARBA" id="ARBA00022840"/>
    </source>
</evidence>
<keyword evidence="11 15" id="KW-1133">Transmembrane helix</keyword>
<keyword evidence="12 15" id="KW-0472">Membrane</keyword>
<feature type="transmembrane region" description="Helical" evidence="15">
    <location>
        <begin position="79"/>
        <end position="95"/>
    </location>
</feature>
<keyword evidence="4" id="KW-1003">Cell membrane</keyword>
<evidence type="ECO:0000313" key="18">
    <source>
        <dbReference type="Proteomes" id="UP000295063"/>
    </source>
</evidence>
<evidence type="ECO:0000256" key="8">
    <source>
        <dbReference type="ARBA" id="ARBA00022741"/>
    </source>
</evidence>
<evidence type="ECO:0000256" key="14">
    <source>
        <dbReference type="SAM" id="MobiDB-lite"/>
    </source>
</evidence>
<dbReference type="GO" id="GO:0140352">
    <property type="term" value="P:export from cell"/>
    <property type="evidence" value="ECO:0007669"/>
    <property type="project" value="UniProtKB-ARBA"/>
</dbReference>
<dbReference type="PROSITE" id="PS00154">
    <property type="entry name" value="ATPASE_E1_E2"/>
    <property type="match status" value="1"/>
</dbReference>
<dbReference type="Pfam" id="PF00689">
    <property type="entry name" value="Cation_ATPase_C"/>
    <property type="match status" value="1"/>
</dbReference>
<evidence type="ECO:0000313" key="17">
    <source>
        <dbReference type="EMBL" id="TCL33597.1"/>
    </source>
</evidence>
<dbReference type="FunFam" id="3.40.50.1000:FF:000028">
    <property type="entry name" value="Calcium-transporting P-type ATPase, putative"/>
    <property type="match status" value="1"/>
</dbReference>
<dbReference type="Pfam" id="PF00690">
    <property type="entry name" value="Cation_ATPase_N"/>
    <property type="match status" value="1"/>
</dbReference>
<evidence type="ECO:0000256" key="2">
    <source>
        <dbReference type="ARBA" id="ARBA00005675"/>
    </source>
</evidence>
<dbReference type="InterPro" id="IPR023299">
    <property type="entry name" value="ATPase_P-typ_cyto_dom_N"/>
</dbReference>
<protein>
    <recommendedName>
        <fullName evidence="3">P-type Ca(2+) transporter</fullName>
        <ecNumber evidence="3">7.2.2.10</ecNumber>
    </recommendedName>
</protein>
<feature type="region of interest" description="Disordered" evidence="14">
    <location>
        <begin position="163"/>
        <end position="182"/>
    </location>
</feature>
<feature type="transmembrane region" description="Helical" evidence="15">
    <location>
        <begin position="851"/>
        <end position="871"/>
    </location>
</feature>
<dbReference type="CDD" id="cd02089">
    <property type="entry name" value="P-type_ATPase_Ca_prok"/>
    <property type="match status" value="1"/>
</dbReference>
<evidence type="ECO:0000256" key="10">
    <source>
        <dbReference type="ARBA" id="ARBA00022967"/>
    </source>
</evidence>
<comment type="caution">
    <text evidence="17">The sequence shown here is derived from an EMBL/GenBank/DDBJ whole genome shotgun (WGS) entry which is preliminary data.</text>
</comment>
<keyword evidence="5" id="KW-0109">Calcium transport</keyword>
<dbReference type="PRINTS" id="PR00119">
    <property type="entry name" value="CATATPASE"/>
</dbReference>
<comment type="similarity">
    <text evidence="2">Belongs to the cation transport ATPase (P-type) (TC 3.A.3) family. Type IIA subfamily.</text>
</comment>
<dbReference type="InterPro" id="IPR036412">
    <property type="entry name" value="HAD-like_sf"/>
</dbReference>
<feature type="transmembrane region" description="Helical" evidence="15">
    <location>
        <begin position="744"/>
        <end position="765"/>
    </location>
</feature>
<keyword evidence="7" id="KW-0479">Metal-binding</keyword>
<dbReference type="SUPFAM" id="SSF81665">
    <property type="entry name" value="Calcium ATPase, transmembrane domain M"/>
    <property type="match status" value="1"/>
</dbReference>
<dbReference type="Gene3D" id="3.40.50.1000">
    <property type="entry name" value="HAD superfamily/HAD-like"/>
    <property type="match status" value="1"/>
</dbReference>
<feature type="transmembrane region" description="Helical" evidence="15">
    <location>
        <begin position="823"/>
        <end position="845"/>
    </location>
</feature>
<dbReference type="SMART" id="SM00831">
    <property type="entry name" value="Cation_ATPase_N"/>
    <property type="match status" value="1"/>
</dbReference>
<dbReference type="SFLD" id="SFLDG00002">
    <property type="entry name" value="C1.7:_P-type_atpase_like"/>
    <property type="match status" value="1"/>
</dbReference>
<keyword evidence="8" id="KW-0547">Nucleotide-binding</keyword>
<dbReference type="FunFam" id="2.70.150.10:FF:000016">
    <property type="entry name" value="Calcium-transporting P-type ATPase putative"/>
    <property type="match status" value="1"/>
</dbReference>
<dbReference type="GO" id="GO:0046872">
    <property type="term" value="F:metal ion binding"/>
    <property type="evidence" value="ECO:0007669"/>
    <property type="project" value="UniProtKB-KW"/>
</dbReference>
<dbReference type="Gene3D" id="3.40.1110.10">
    <property type="entry name" value="Calcium-transporting ATPase, cytoplasmic domain N"/>
    <property type="match status" value="1"/>
</dbReference>
<dbReference type="SUPFAM" id="SSF81653">
    <property type="entry name" value="Calcium ATPase, transduction domain A"/>
    <property type="match status" value="1"/>
</dbReference>
<keyword evidence="18" id="KW-1185">Reference proteome</keyword>
<dbReference type="PANTHER" id="PTHR42861">
    <property type="entry name" value="CALCIUM-TRANSPORTING ATPASE"/>
    <property type="match status" value="1"/>
</dbReference>
<dbReference type="SFLD" id="SFLDF00027">
    <property type="entry name" value="p-type_atpase"/>
    <property type="match status" value="1"/>
</dbReference>
<dbReference type="InterPro" id="IPR044492">
    <property type="entry name" value="P_typ_ATPase_HD_dom"/>
</dbReference>
<evidence type="ECO:0000256" key="5">
    <source>
        <dbReference type="ARBA" id="ARBA00022568"/>
    </source>
</evidence>
<evidence type="ECO:0000256" key="11">
    <source>
        <dbReference type="ARBA" id="ARBA00022989"/>
    </source>
</evidence>
<feature type="transmembrane region" description="Helical" evidence="15">
    <location>
        <begin position="672"/>
        <end position="696"/>
    </location>
</feature>
<keyword evidence="5" id="KW-0106">Calcium</keyword>
<evidence type="ECO:0000256" key="1">
    <source>
        <dbReference type="ARBA" id="ARBA00004651"/>
    </source>
</evidence>
<dbReference type="Proteomes" id="UP000295063">
    <property type="component" value="Unassembled WGS sequence"/>
</dbReference>
<dbReference type="RefSeq" id="WP_132083088.1">
    <property type="nucleotide sequence ID" value="NZ_SLUI01000017.1"/>
</dbReference>
<dbReference type="Pfam" id="PF00122">
    <property type="entry name" value="E1-E2_ATPase"/>
    <property type="match status" value="1"/>
</dbReference>
<feature type="transmembrane region" description="Helical" evidence="15">
    <location>
        <begin position="244"/>
        <end position="262"/>
    </location>
</feature>
<evidence type="ECO:0000256" key="15">
    <source>
        <dbReference type="SAM" id="Phobius"/>
    </source>
</evidence>
<reference evidence="17 18" key="1">
    <citation type="submission" date="2019-03" db="EMBL/GenBank/DDBJ databases">
        <title>Genomic Encyclopedia of Type Strains, Phase IV (KMG-IV): sequencing the most valuable type-strain genomes for metagenomic binning, comparative biology and taxonomic classification.</title>
        <authorList>
            <person name="Goeker M."/>
        </authorList>
    </citation>
    <scope>NUCLEOTIDE SEQUENCE [LARGE SCALE GENOMIC DNA]</scope>
    <source>
        <strain evidence="17 18">DSM 15969</strain>
    </source>
</reference>
<evidence type="ECO:0000256" key="13">
    <source>
        <dbReference type="ARBA" id="ARBA00048694"/>
    </source>
</evidence>
<evidence type="ECO:0000256" key="6">
    <source>
        <dbReference type="ARBA" id="ARBA00022692"/>
    </source>
</evidence>
<keyword evidence="5" id="KW-0813">Transport</keyword>
<dbReference type="InterPro" id="IPR023298">
    <property type="entry name" value="ATPase_P-typ_TM_dom_sf"/>
</dbReference>
<keyword evidence="5" id="KW-0406">Ion transport</keyword>
<feature type="transmembrane region" description="Helical" evidence="15">
    <location>
        <begin position="702"/>
        <end position="723"/>
    </location>
</feature>
<dbReference type="FunFam" id="3.40.50.1000:FF:000001">
    <property type="entry name" value="Phospholipid-transporting ATPase IC"/>
    <property type="match status" value="1"/>
</dbReference>
<dbReference type="InterPro" id="IPR004014">
    <property type="entry name" value="ATPase_P-typ_cation-transptr_N"/>
</dbReference>
<dbReference type="SUPFAM" id="SSF81660">
    <property type="entry name" value="Metal cation-transporting ATPase, ATP-binding domain N"/>
    <property type="match status" value="1"/>
</dbReference>
<feature type="domain" description="Cation-transporting P-type ATPase N-terminal" evidence="16">
    <location>
        <begin position="1"/>
        <end position="75"/>
    </location>
</feature>
<gene>
    <name evidence="17" type="ORF">EV210_11755</name>
</gene>
<feature type="transmembrane region" description="Helical" evidence="15">
    <location>
        <begin position="785"/>
        <end position="802"/>
    </location>
</feature>
<evidence type="ECO:0000256" key="7">
    <source>
        <dbReference type="ARBA" id="ARBA00022723"/>
    </source>
</evidence>
<feature type="transmembrane region" description="Helical" evidence="15">
    <location>
        <begin position="274"/>
        <end position="299"/>
    </location>
</feature>
<dbReference type="NCBIfam" id="TIGR01494">
    <property type="entry name" value="ATPase_P-type"/>
    <property type="match status" value="3"/>
</dbReference>
<dbReference type="OrthoDB" id="9760802at2"/>
<dbReference type="InterPro" id="IPR008250">
    <property type="entry name" value="ATPase_P-typ_transduc_dom_A_sf"/>
</dbReference>
<dbReference type="InterPro" id="IPR001757">
    <property type="entry name" value="P_typ_ATPase"/>
</dbReference>